<protein>
    <submittedName>
        <fullName evidence="3">Uncharacterized protein</fullName>
    </submittedName>
</protein>
<feature type="region of interest" description="Disordered" evidence="1">
    <location>
        <begin position="58"/>
        <end position="85"/>
    </location>
</feature>
<evidence type="ECO:0000256" key="1">
    <source>
        <dbReference type="SAM" id="MobiDB-lite"/>
    </source>
</evidence>
<sequence length="211" mass="22156">MLETRLREALEFGSAVGASGTDLATAARTRAAARRRHRVLGLGVAVVLAAGLGVATLVDGGSPPDEAPPASGEWPRTSGELDPPAGWHVEQWRGVSIHVPNTWDAGALSAWCERGPLLGVPVVERPGEPASAPCSDPAVGYGVQFLGPRRGHDLESHAVRQPRRSEAATYPRDAWVGVTCADCDVAIRVVAPTPYVAHYLLGTYARTSPSS</sequence>
<organism evidence="3">
    <name type="scientific">uncultured Nocardioides sp</name>
    <dbReference type="NCBI Taxonomy" id="198441"/>
    <lineage>
        <taxon>Bacteria</taxon>
        <taxon>Bacillati</taxon>
        <taxon>Actinomycetota</taxon>
        <taxon>Actinomycetes</taxon>
        <taxon>Propionibacteriales</taxon>
        <taxon>Nocardioidaceae</taxon>
        <taxon>Nocardioides</taxon>
        <taxon>environmental samples</taxon>
    </lineage>
</organism>
<dbReference type="AlphaFoldDB" id="A0A6J4NZX8"/>
<gene>
    <name evidence="3" type="ORF">AVDCRST_MAG06-2127</name>
</gene>
<keyword evidence="2" id="KW-0812">Transmembrane</keyword>
<evidence type="ECO:0000256" key="2">
    <source>
        <dbReference type="SAM" id="Phobius"/>
    </source>
</evidence>
<dbReference type="EMBL" id="CADCUP010000145">
    <property type="protein sequence ID" value="CAA9400255.1"/>
    <property type="molecule type" value="Genomic_DNA"/>
</dbReference>
<reference evidence="3" key="1">
    <citation type="submission" date="2020-02" db="EMBL/GenBank/DDBJ databases">
        <authorList>
            <person name="Meier V. D."/>
        </authorList>
    </citation>
    <scope>NUCLEOTIDE SEQUENCE</scope>
    <source>
        <strain evidence="3">AVDCRST_MAG06</strain>
    </source>
</reference>
<keyword evidence="2" id="KW-0472">Membrane</keyword>
<keyword evidence="2" id="KW-1133">Transmembrane helix</keyword>
<feature type="transmembrane region" description="Helical" evidence="2">
    <location>
        <begin position="39"/>
        <end position="58"/>
    </location>
</feature>
<name>A0A6J4NZX8_9ACTN</name>
<accession>A0A6J4NZX8</accession>
<evidence type="ECO:0000313" key="3">
    <source>
        <dbReference type="EMBL" id="CAA9400255.1"/>
    </source>
</evidence>
<proteinExistence type="predicted"/>